<keyword evidence="2" id="KW-1185">Reference proteome</keyword>
<gene>
    <name evidence="1" type="ORF">pW4_80</name>
</gene>
<protein>
    <submittedName>
        <fullName evidence="1">Putative ATPase</fullName>
    </submittedName>
</protein>
<organism evidence="1 2">
    <name type="scientific">Bacillus phage pW4</name>
    <dbReference type="NCBI Taxonomy" id="2500560"/>
    <lineage>
        <taxon>Viruses</taxon>
        <taxon>Duplodnaviria</taxon>
        <taxon>Heunggongvirae</taxon>
        <taxon>Uroviricota</taxon>
        <taxon>Caudoviricetes</taxon>
        <taxon>Sejongvirinae</taxon>
        <taxon>Yihwangvirus</taxon>
        <taxon>Yihwangvirus pW4</taxon>
    </lineage>
</organism>
<name>A0A3Q9R7V5_9CAUD</name>
<dbReference type="Proteomes" id="UP000288674">
    <property type="component" value="Segment"/>
</dbReference>
<reference evidence="1 2" key="1">
    <citation type="submission" date="2018-12" db="EMBL/GenBank/DDBJ databases">
        <title>Characterization of novel siphovirus infecting Emetic Bacillus cereus.</title>
        <authorList>
            <person name="Hu X."/>
            <person name="Wan X."/>
            <person name="Geng P."/>
            <person name="Yuan Z."/>
        </authorList>
    </citation>
    <scope>NUCLEOTIDE SEQUENCE [LARGE SCALE GENOMIC DNA]</scope>
</reference>
<evidence type="ECO:0000313" key="2">
    <source>
        <dbReference type="Proteomes" id="UP000288674"/>
    </source>
</evidence>
<dbReference type="EMBL" id="MK288022">
    <property type="protein sequence ID" value="AZU99095.1"/>
    <property type="molecule type" value="Genomic_DNA"/>
</dbReference>
<proteinExistence type="predicted"/>
<sequence length="333" mass="37804">MNPVNPMEQLGIHKAGTKELFLRVLLSGHDGAGKSTVALFGAETPTLVIDPERKSEIYSHVADFDIFDNDDPEAVLNLTKNLLAMQNQTGQSYYKTIIIDSGTVLWQRIKKHSLETIKEKSGNPDKFKLEFNEGDMPKDIFYESINNLKRLNCHLIITAHTKDNYLKGTMMKIDPNTPLVPDVEKRLPYEIDVHLMLKKTGQVFKCERVRSNIVDKDKNQLIPAVIDKFDNSTLLKVILEHARRDKGFVEAKPEQQNIIKTDAALSNQIDEIVSIITQQLQMSNETAVQFLSHLTNGQVTNPYSLTAEQAPHVLNQVRNYRDNMLQQQPNQEG</sequence>
<accession>A0A3Q9R7V5</accession>
<evidence type="ECO:0000313" key="1">
    <source>
        <dbReference type="EMBL" id="AZU99095.1"/>
    </source>
</evidence>
<dbReference type="Pfam" id="PF13479">
    <property type="entry name" value="AAA_24"/>
    <property type="match status" value="1"/>
</dbReference>